<dbReference type="GO" id="GO:0016020">
    <property type="term" value="C:membrane"/>
    <property type="evidence" value="ECO:0007669"/>
    <property type="project" value="UniProtKB-SubCell"/>
</dbReference>
<proteinExistence type="inferred from homology"/>
<sequence length="320" mass="37405">MGFWLFSFIIEESKSGGWIVENKHVFYDGNYEWIQVDQQDAKSVMALQKQYHLSDEMLTYSLDKNERARVEYDAEEEALLLVFNVPQQEKRENHFETSPMTFILKRKQLFTFASHNTRYVIPMMERLILQNPLQTPIHFLFQSLFLISGTFFPLVEEVNSERIRLNQRLREKTTNKNLLQMSDLEVGLVFLVSATKQNAVLLEQIKALSIYRLMDDDEREQLDDALIEAKQAVEMTQLAFQILEQLSGTYNNLLNNNLNDTMKFLTVWSLLLTVPSIVTSFFGMNVPLPFTNSIFGWGIALLISLVLSVWMLIALWRRIR</sequence>
<dbReference type="Gene3D" id="1.20.58.340">
    <property type="entry name" value="Magnesium transport protein CorA, transmembrane region"/>
    <property type="match status" value="2"/>
</dbReference>
<keyword evidence="4 6" id="KW-1133">Transmembrane helix</keyword>
<dbReference type="InterPro" id="IPR045861">
    <property type="entry name" value="CorA_cytoplasmic_dom"/>
</dbReference>
<gene>
    <name evidence="7" type="ORF">HMPREF9087_1123</name>
</gene>
<protein>
    <submittedName>
        <fullName evidence="7">CorA-like protein</fullName>
    </submittedName>
</protein>
<dbReference type="PANTHER" id="PTHR47891">
    <property type="entry name" value="TRANSPORTER-RELATED"/>
    <property type="match status" value="1"/>
</dbReference>
<evidence type="ECO:0000256" key="1">
    <source>
        <dbReference type="ARBA" id="ARBA00004141"/>
    </source>
</evidence>
<dbReference type="Proteomes" id="UP000004835">
    <property type="component" value="Unassembled WGS sequence"/>
</dbReference>
<dbReference type="InterPro" id="IPR002523">
    <property type="entry name" value="MgTranspt_CorA/ZnTranspt_ZntB"/>
</dbReference>
<comment type="subcellular location">
    <subcellularLocation>
        <location evidence="1">Membrane</location>
        <topology evidence="1">Multi-pass membrane protein</topology>
    </subcellularLocation>
</comment>
<dbReference type="EMBL" id="AEWT01000009">
    <property type="protein sequence ID" value="EGC70389.1"/>
    <property type="molecule type" value="Genomic_DNA"/>
</dbReference>
<accession>F0EI81</accession>
<dbReference type="PANTHER" id="PTHR47891:SF1">
    <property type="entry name" value="CORA-MAGNESIUM AND COBALT TRANSPORTER"/>
    <property type="match status" value="1"/>
</dbReference>
<dbReference type="CDD" id="cd12827">
    <property type="entry name" value="EcCorA_ZntB-like_u2"/>
    <property type="match status" value="1"/>
</dbReference>
<evidence type="ECO:0000313" key="8">
    <source>
        <dbReference type="Proteomes" id="UP000004835"/>
    </source>
</evidence>
<evidence type="ECO:0000256" key="3">
    <source>
        <dbReference type="ARBA" id="ARBA00022692"/>
    </source>
</evidence>
<dbReference type="SUPFAM" id="SSF143865">
    <property type="entry name" value="CorA soluble domain-like"/>
    <property type="match status" value="1"/>
</dbReference>
<organism evidence="7 8">
    <name type="scientific">Enterococcus casseliflavus ATCC 12755</name>
    <dbReference type="NCBI Taxonomy" id="888066"/>
    <lineage>
        <taxon>Bacteria</taxon>
        <taxon>Bacillati</taxon>
        <taxon>Bacillota</taxon>
        <taxon>Bacilli</taxon>
        <taxon>Lactobacillales</taxon>
        <taxon>Enterococcaceae</taxon>
        <taxon>Enterococcus</taxon>
    </lineage>
</organism>
<feature type="transmembrane region" description="Helical" evidence="6">
    <location>
        <begin position="137"/>
        <end position="155"/>
    </location>
</feature>
<dbReference type="AlphaFoldDB" id="F0EI81"/>
<evidence type="ECO:0000313" key="7">
    <source>
        <dbReference type="EMBL" id="EGC70389.1"/>
    </source>
</evidence>
<dbReference type="InterPro" id="IPR045863">
    <property type="entry name" value="CorA_TM1_TM2"/>
</dbReference>
<dbReference type="SUPFAM" id="SSF144083">
    <property type="entry name" value="Magnesium transport protein CorA, transmembrane region"/>
    <property type="match status" value="1"/>
</dbReference>
<dbReference type="InterPro" id="IPR047199">
    <property type="entry name" value="CorA-like"/>
</dbReference>
<keyword evidence="3 6" id="KW-0812">Transmembrane</keyword>
<dbReference type="HOGENOM" id="CLU_007127_8_0_9"/>
<evidence type="ECO:0000256" key="4">
    <source>
        <dbReference type="ARBA" id="ARBA00022989"/>
    </source>
</evidence>
<dbReference type="Gene3D" id="3.30.460.20">
    <property type="entry name" value="CorA soluble domain-like"/>
    <property type="match status" value="1"/>
</dbReference>
<name>F0EI81_ENTCA</name>
<evidence type="ECO:0000256" key="6">
    <source>
        <dbReference type="SAM" id="Phobius"/>
    </source>
</evidence>
<feature type="transmembrane region" description="Helical" evidence="6">
    <location>
        <begin position="294"/>
        <end position="316"/>
    </location>
</feature>
<keyword evidence="5 6" id="KW-0472">Membrane</keyword>
<reference evidence="7 8" key="1">
    <citation type="submission" date="2011-01" db="EMBL/GenBank/DDBJ databases">
        <authorList>
            <person name="Muzny D."/>
            <person name="Qin X."/>
            <person name="Deng J."/>
            <person name="Jiang H."/>
            <person name="Liu Y."/>
            <person name="Qu J."/>
            <person name="Song X.-Z."/>
            <person name="Zhang L."/>
            <person name="Thornton R."/>
            <person name="Coyle M."/>
            <person name="Francisco L."/>
            <person name="Jackson L."/>
            <person name="Javaid M."/>
            <person name="Korchina V."/>
            <person name="Kovar C."/>
            <person name="Mata R."/>
            <person name="Mathew T."/>
            <person name="Ngo R."/>
            <person name="Nguyen L."/>
            <person name="Nguyen N."/>
            <person name="Okwuonu G."/>
            <person name="Ongeri F."/>
            <person name="Pham C."/>
            <person name="Simmons D."/>
            <person name="Wilczek-Boney K."/>
            <person name="Hale W."/>
            <person name="Jakkamsetti A."/>
            <person name="Pham P."/>
            <person name="Ruth R."/>
            <person name="San Lucas F."/>
            <person name="Warren J."/>
            <person name="Zhang J."/>
            <person name="Zhao Z."/>
            <person name="Zhou C."/>
            <person name="Zhu D."/>
            <person name="Lee S."/>
            <person name="Bess C."/>
            <person name="Blankenburg K."/>
            <person name="Forbes L."/>
            <person name="Fu Q."/>
            <person name="Gubbala S."/>
            <person name="Hirani K."/>
            <person name="Jayaseelan J.C."/>
            <person name="Lara F."/>
            <person name="Munidasa M."/>
            <person name="Palculict T."/>
            <person name="Patil S."/>
            <person name="Pu L.-L."/>
            <person name="Saada N."/>
            <person name="Tang L."/>
            <person name="Weissenberger G."/>
            <person name="Zhu Y."/>
            <person name="Hemphill L."/>
            <person name="Shang Y."/>
            <person name="Youmans B."/>
            <person name="Ayvaz T."/>
            <person name="Ross M."/>
            <person name="Santibanez J."/>
            <person name="Aqrawi P."/>
            <person name="Gross S."/>
            <person name="Joshi V."/>
            <person name="Fowler G."/>
            <person name="Nazareth L."/>
            <person name="Reid J."/>
            <person name="Worley K."/>
            <person name="Petrosino J."/>
            <person name="Highlander S."/>
            <person name="Gibbs R."/>
        </authorList>
    </citation>
    <scope>NUCLEOTIDE SEQUENCE [LARGE SCALE GENOMIC DNA]</scope>
    <source>
        <strain evidence="7 8">ATCC 12755</strain>
    </source>
</reference>
<evidence type="ECO:0000256" key="2">
    <source>
        <dbReference type="ARBA" id="ARBA00009765"/>
    </source>
</evidence>
<dbReference type="GO" id="GO:0046873">
    <property type="term" value="F:metal ion transmembrane transporter activity"/>
    <property type="evidence" value="ECO:0007669"/>
    <property type="project" value="InterPro"/>
</dbReference>
<feature type="transmembrane region" description="Helical" evidence="6">
    <location>
        <begin position="264"/>
        <end position="282"/>
    </location>
</feature>
<evidence type="ECO:0000256" key="5">
    <source>
        <dbReference type="ARBA" id="ARBA00023136"/>
    </source>
</evidence>
<comment type="caution">
    <text evidence="7">The sequence shown here is derived from an EMBL/GenBank/DDBJ whole genome shotgun (WGS) entry which is preliminary data.</text>
</comment>
<dbReference type="Pfam" id="PF01544">
    <property type="entry name" value="CorA"/>
    <property type="match status" value="1"/>
</dbReference>
<comment type="similarity">
    <text evidence="2">Belongs to the CorA metal ion transporter (MIT) (TC 1.A.35) family.</text>
</comment>